<dbReference type="InterPro" id="IPR036291">
    <property type="entry name" value="NAD(P)-bd_dom_sf"/>
</dbReference>
<dbReference type="PRINTS" id="PR00080">
    <property type="entry name" value="SDRFAMILY"/>
</dbReference>
<reference evidence="6 7" key="1">
    <citation type="submission" date="2023-11" db="EMBL/GenBank/DDBJ databases">
        <authorList>
            <person name="Okamura Y."/>
        </authorList>
    </citation>
    <scope>NUCLEOTIDE SEQUENCE [LARGE SCALE GENOMIC DNA]</scope>
</reference>
<dbReference type="Proteomes" id="UP001497472">
    <property type="component" value="Unassembled WGS sequence"/>
</dbReference>
<keyword evidence="3" id="KW-0560">Oxidoreductase</keyword>
<sequence>MSRVAVVTGSNKGIGFAIVKRLCEDFDGVVYLTSRSEHLGAAAVGKLKEQGLRPEYHQLDVTDRQSITKFRDHLQNKHGSIDILINNAGYASGYGNDSFEECKKVIDINYRGVLNVQEIIYPLIRRNGRVINVSSDCGHLSNVRNEEWIERLSKQDLNIEDVNEFVDWFLESKKNGTFKTSDFVEDGHIVAYRVSKVALCALTLIQQKELESRDISVNSLHPGFVRTDMTMKIGFCTADEAAETPVYLALHAPQSLRGAYVWHDGTTRDWHDHENALFFTLAFARSWLLTSLIANVKDYFAAWLSYLLDKLKRKPIANGAR</sequence>
<comment type="caution">
    <text evidence="6">The sequence shown here is derived from an EMBL/GenBank/DDBJ whole genome shotgun (WGS) entry which is preliminary data.</text>
</comment>
<dbReference type="CDD" id="cd05324">
    <property type="entry name" value="carb_red_PTCR-like_SDR_c"/>
    <property type="match status" value="1"/>
</dbReference>
<dbReference type="PANTHER" id="PTHR43963">
    <property type="entry name" value="CARBONYL REDUCTASE 1-RELATED"/>
    <property type="match status" value="1"/>
</dbReference>
<dbReference type="Pfam" id="PF00106">
    <property type="entry name" value="adh_short"/>
    <property type="match status" value="2"/>
</dbReference>
<keyword evidence="2" id="KW-0521">NADP</keyword>
<gene>
    <name evidence="6" type="ORF">LNINA_LOCUS10021</name>
</gene>
<dbReference type="InterPro" id="IPR002347">
    <property type="entry name" value="SDR_fam"/>
</dbReference>
<organism evidence="6 7">
    <name type="scientific">Leptosia nina</name>
    <dbReference type="NCBI Taxonomy" id="320188"/>
    <lineage>
        <taxon>Eukaryota</taxon>
        <taxon>Metazoa</taxon>
        <taxon>Ecdysozoa</taxon>
        <taxon>Arthropoda</taxon>
        <taxon>Hexapoda</taxon>
        <taxon>Insecta</taxon>
        <taxon>Pterygota</taxon>
        <taxon>Neoptera</taxon>
        <taxon>Endopterygota</taxon>
        <taxon>Lepidoptera</taxon>
        <taxon>Glossata</taxon>
        <taxon>Ditrysia</taxon>
        <taxon>Papilionoidea</taxon>
        <taxon>Pieridae</taxon>
        <taxon>Pierinae</taxon>
        <taxon>Leptosia</taxon>
    </lineage>
</organism>
<dbReference type="SUPFAM" id="SSF51735">
    <property type="entry name" value="NAD(P)-binding Rossmann-fold domains"/>
    <property type="match status" value="1"/>
</dbReference>
<proteinExistence type="inferred from homology"/>
<accession>A0AAV1JRH3</accession>
<evidence type="ECO:0000256" key="4">
    <source>
        <dbReference type="ARBA" id="ARBA00026118"/>
    </source>
</evidence>
<dbReference type="InterPro" id="IPR045313">
    <property type="entry name" value="CBR1-like"/>
</dbReference>
<evidence type="ECO:0000256" key="5">
    <source>
        <dbReference type="RuleBase" id="RU000363"/>
    </source>
</evidence>
<dbReference type="Gene3D" id="3.40.50.720">
    <property type="entry name" value="NAD(P)-binding Rossmann-like Domain"/>
    <property type="match status" value="1"/>
</dbReference>
<evidence type="ECO:0000256" key="2">
    <source>
        <dbReference type="ARBA" id="ARBA00022857"/>
    </source>
</evidence>
<dbReference type="PRINTS" id="PR00081">
    <property type="entry name" value="GDHRDH"/>
</dbReference>
<dbReference type="EC" id="1.1.1.184" evidence="4"/>
<comment type="similarity">
    <text evidence="1 5">Belongs to the short-chain dehydrogenases/reductases (SDR) family.</text>
</comment>
<dbReference type="GO" id="GO:0004090">
    <property type="term" value="F:carbonyl reductase (NADPH) activity"/>
    <property type="evidence" value="ECO:0007669"/>
    <property type="project" value="UniProtKB-EC"/>
</dbReference>
<dbReference type="PANTHER" id="PTHR43963:SF4">
    <property type="entry name" value="CARBONYL REDUCTASE (NADPH)"/>
    <property type="match status" value="1"/>
</dbReference>
<keyword evidence="7" id="KW-1185">Reference proteome</keyword>
<evidence type="ECO:0000313" key="6">
    <source>
        <dbReference type="EMBL" id="CAK1550829.1"/>
    </source>
</evidence>
<dbReference type="EMBL" id="CAVLEF010000096">
    <property type="protein sequence ID" value="CAK1550829.1"/>
    <property type="molecule type" value="Genomic_DNA"/>
</dbReference>
<evidence type="ECO:0000256" key="3">
    <source>
        <dbReference type="ARBA" id="ARBA00023002"/>
    </source>
</evidence>
<dbReference type="AlphaFoldDB" id="A0AAV1JRH3"/>
<evidence type="ECO:0000313" key="7">
    <source>
        <dbReference type="Proteomes" id="UP001497472"/>
    </source>
</evidence>
<evidence type="ECO:0000256" key="1">
    <source>
        <dbReference type="ARBA" id="ARBA00006484"/>
    </source>
</evidence>
<protein>
    <recommendedName>
        <fullName evidence="4">carbonyl reductase (NADPH)</fullName>
        <ecNumber evidence="4">1.1.1.184</ecNumber>
    </recommendedName>
</protein>
<name>A0AAV1JRH3_9NEOP</name>